<dbReference type="SUPFAM" id="SSF51230">
    <property type="entry name" value="Single hybrid motif"/>
    <property type="match status" value="1"/>
</dbReference>
<evidence type="ECO:0000256" key="1">
    <source>
        <dbReference type="ARBA" id="ARBA00004196"/>
    </source>
</evidence>
<accession>A0ABT2UC02</accession>
<evidence type="ECO:0000313" key="5">
    <source>
        <dbReference type="EMBL" id="MCU6791457.1"/>
    </source>
</evidence>
<dbReference type="Gene3D" id="2.40.30.170">
    <property type="match status" value="1"/>
</dbReference>
<evidence type="ECO:0000313" key="6">
    <source>
        <dbReference type="Proteomes" id="UP001652445"/>
    </source>
</evidence>
<evidence type="ECO:0000259" key="4">
    <source>
        <dbReference type="Pfam" id="PF25917"/>
    </source>
</evidence>
<dbReference type="InterPro" id="IPR050465">
    <property type="entry name" value="UPF0194_transport"/>
</dbReference>
<protein>
    <submittedName>
        <fullName evidence="5">HlyD family secretion protein</fullName>
    </submittedName>
</protein>
<gene>
    <name evidence="5" type="ORF">OB236_04855</name>
</gene>
<dbReference type="InterPro" id="IPR011053">
    <property type="entry name" value="Single_hybrid_motif"/>
</dbReference>
<dbReference type="Proteomes" id="UP001652445">
    <property type="component" value="Unassembled WGS sequence"/>
</dbReference>
<comment type="subcellular location">
    <subcellularLocation>
        <location evidence="1">Cell envelope</location>
    </subcellularLocation>
</comment>
<organism evidence="5 6">
    <name type="scientific">Paenibacillus baimaensis</name>
    <dbReference type="NCBI Taxonomy" id="2982185"/>
    <lineage>
        <taxon>Bacteria</taxon>
        <taxon>Bacillati</taxon>
        <taxon>Bacillota</taxon>
        <taxon>Bacilli</taxon>
        <taxon>Bacillales</taxon>
        <taxon>Paenibacillaceae</taxon>
        <taxon>Paenibacillus</taxon>
    </lineage>
</organism>
<reference evidence="5 6" key="1">
    <citation type="submission" date="2022-09" db="EMBL/GenBank/DDBJ databases">
        <authorList>
            <person name="Han X.L."/>
            <person name="Wang Q."/>
            <person name="Lu T."/>
        </authorList>
    </citation>
    <scope>NUCLEOTIDE SEQUENCE [LARGE SCALE GENOMIC DNA]</scope>
    <source>
        <strain evidence="5 6">WQ 127069</strain>
    </source>
</reference>
<dbReference type="EMBL" id="JAOQIO010000007">
    <property type="protein sequence ID" value="MCU6791457.1"/>
    <property type="molecule type" value="Genomic_DNA"/>
</dbReference>
<dbReference type="PANTHER" id="PTHR32347:SF23">
    <property type="entry name" value="BLL5650 PROTEIN"/>
    <property type="match status" value="1"/>
</dbReference>
<dbReference type="PANTHER" id="PTHR32347">
    <property type="entry name" value="EFFLUX SYSTEM COMPONENT YKNX-RELATED"/>
    <property type="match status" value="1"/>
</dbReference>
<proteinExistence type="predicted"/>
<keyword evidence="6" id="KW-1185">Reference proteome</keyword>
<dbReference type="InterPro" id="IPR058625">
    <property type="entry name" value="MdtA-like_BSH"/>
</dbReference>
<dbReference type="Gene3D" id="2.40.50.100">
    <property type="match status" value="2"/>
</dbReference>
<evidence type="ECO:0000256" key="2">
    <source>
        <dbReference type="ARBA" id="ARBA00023054"/>
    </source>
</evidence>
<name>A0ABT2UC02_9BACL</name>
<dbReference type="RefSeq" id="WP_262683007.1">
    <property type="nucleotide sequence ID" value="NZ_JAOQIO010000007.1"/>
</dbReference>
<evidence type="ECO:0000256" key="3">
    <source>
        <dbReference type="SAM" id="Coils"/>
    </source>
</evidence>
<keyword evidence="2 3" id="KW-0175">Coiled coil</keyword>
<comment type="caution">
    <text evidence="5">The sequence shown here is derived from an EMBL/GenBank/DDBJ whole genome shotgun (WGS) entry which is preliminary data.</text>
</comment>
<dbReference type="Pfam" id="PF25917">
    <property type="entry name" value="BSH_RND"/>
    <property type="match status" value="1"/>
</dbReference>
<dbReference type="SUPFAM" id="SSF111369">
    <property type="entry name" value="HlyD-like secretion proteins"/>
    <property type="match status" value="1"/>
</dbReference>
<feature type="coiled-coil region" evidence="3">
    <location>
        <begin position="182"/>
        <end position="209"/>
    </location>
</feature>
<sequence>MKRNLILLLVLGAALGGGGYLLAAEGKDAVSLAAKHKGSLLTAEQVNVSFQGVGGKIIDLAAKEEMKVSKGDVLMTLDPTDIDLQLQKAQADIEVTAIKVKQSEDALNVAQDKRGNALKQAQIGVEQARTSQEQVLEGARSEDIERQKLAVAAATEAHTHALKLYNQLLNIEDTYDNNPYAYKDHRDALENARSQLSTLENARDQQQQALNKMLNGASQQDKQQASLLTDKANAILEQNMLTGQDITNQRIGLDALIKQQEQQNILLQSLQVQKERMVLKAPVDGKVARIIPKAGENVGSGTPLIVLETGKLYFDMYVDERQVTKLQPEGTVPVRFAALPDQLTGRIQFVTAAPQFAGLRMSREKGTADLTMFQARIEVDRIDKLLPGMTAEVHIDEISAR</sequence>
<feature type="domain" description="Multidrug resistance protein MdtA-like barrel-sandwich hybrid" evidence="4">
    <location>
        <begin position="45"/>
        <end position="304"/>
    </location>
</feature>